<evidence type="ECO:0000313" key="3">
    <source>
        <dbReference type="Proteomes" id="UP000092460"/>
    </source>
</evidence>
<reference evidence="3" key="1">
    <citation type="submission" date="2015-01" db="EMBL/GenBank/DDBJ databases">
        <authorList>
            <person name="Aksoy S."/>
            <person name="Warren W."/>
            <person name="Wilson R.K."/>
        </authorList>
    </citation>
    <scope>NUCLEOTIDE SEQUENCE [LARGE SCALE GENOMIC DNA]</scope>
    <source>
        <strain evidence="3">IAEA</strain>
    </source>
</reference>
<dbReference type="Proteomes" id="UP000092460">
    <property type="component" value="Unassembled WGS sequence"/>
</dbReference>
<keyword evidence="1" id="KW-0472">Membrane</keyword>
<feature type="transmembrane region" description="Helical" evidence="1">
    <location>
        <begin position="84"/>
        <end position="108"/>
    </location>
</feature>
<dbReference type="VEuPathDB" id="VectorBase:GPPI005789"/>
<dbReference type="EnsemblMetazoa" id="GPPI005789-RA">
    <property type="protein sequence ID" value="GPPI005789-PA"/>
    <property type="gene ID" value="GPPI005789"/>
</dbReference>
<organism evidence="2 3">
    <name type="scientific">Glossina palpalis gambiensis</name>
    <dbReference type="NCBI Taxonomy" id="67801"/>
    <lineage>
        <taxon>Eukaryota</taxon>
        <taxon>Metazoa</taxon>
        <taxon>Ecdysozoa</taxon>
        <taxon>Arthropoda</taxon>
        <taxon>Hexapoda</taxon>
        <taxon>Insecta</taxon>
        <taxon>Pterygota</taxon>
        <taxon>Neoptera</taxon>
        <taxon>Endopterygota</taxon>
        <taxon>Diptera</taxon>
        <taxon>Brachycera</taxon>
        <taxon>Muscomorpha</taxon>
        <taxon>Hippoboscoidea</taxon>
        <taxon>Glossinidae</taxon>
        <taxon>Glossina</taxon>
    </lineage>
</organism>
<dbReference type="EMBL" id="JXJN01002383">
    <property type="status" value="NOT_ANNOTATED_CDS"/>
    <property type="molecule type" value="Genomic_DNA"/>
</dbReference>
<accession>A0A1B0ARF5</accession>
<keyword evidence="1" id="KW-0812">Transmembrane</keyword>
<dbReference type="AlphaFoldDB" id="A0A1B0ARF5"/>
<protein>
    <submittedName>
        <fullName evidence="2">Uncharacterized protein</fullName>
    </submittedName>
</protein>
<evidence type="ECO:0000313" key="2">
    <source>
        <dbReference type="EnsemblMetazoa" id="GPPI005789-PA"/>
    </source>
</evidence>
<name>A0A1B0ARF5_9MUSC</name>
<reference evidence="2" key="2">
    <citation type="submission" date="2020-05" db="UniProtKB">
        <authorList>
            <consortium name="EnsemblMetazoa"/>
        </authorList>
    </citation>
    <scope>IDENTIFICATION</scope>
    <source>
        <strain evidence="2">IAEA</strain>
    </source>
</reference>
<feature type="transmembrane region" description="Helical" evidence="1">
    <location>
        <begin position="49"/>
        <end position="77"/>
    </location>
</feature>
<proteinExistence type="predicted"/>
<sequence>MDLTPPKITFFAISKPRPFKPDNKISEDSSISPVAPSLWEFVSIGVAELLALLLLLVLVFVVGLGFIIELLLLALILQLEPTTLVFSCSLVHEELCLSLLLIFLLSLFTADDVLMPPPLFSLVVLFETSEPAAFLQLDEANEQDDNTNDAAALPAVVSLLTLLSISSPAAPLPLLLFLWELVEVGDELGASFRFLATGGSAVVEAACSANWELEDIGGQANLKAPNIDTTPQPSNNSNSYRQCSTNKLTEIEEHVQMLYYALFASRGFILSIVSRGIL</sequence>
<keyword evidence="3" id="KW-1185">Reference proteome</keyword>
<evidence type="ECO:0000256" key="1">
    <source>
        <dbReference type="SAM" id="Phobius"/>
    </source>
</evidence>
<keyword evidence="1" id="KW-1133">Transmembrane helix</keyword>